<evidence type="ECO:0000256" key="1">
    <source>
        <dbReference type="SAM" id="Phobius"/>
    </source>
</evidence>
<comment type="caution">
    <text evidence="2">The sequence shown here is derived from an EMBL/GenBank/DDBJ whole genome shotgun (WGS) entry which is preliminary data.</text>
</comment>
<dbReference type="AlphaFoldDB" id="A0AAE0NF91"/>
<dbReference type="Proteomes" id="UP001287356">
    <property type="component" value="Unassembled WGS sequence"/>
</dbReference>
<sequence>MYNILLYTLVSVHTYKTSKCNFVCLCPCFCFCFIFCLCSITHLHSLACHGASAISTLDGTQVVQVVHAFSFLAILLLFMYVCRVRRCSVIHRSSASWQRVGIAPAYFVPCARLFSLSPPPAAAACK</sequence>
<gene>
    <name evidence="2" type="ORF">B0T24DRAFT_193550</name>
</gene>
<accession>A0AAE0NF91</accession>
<evidence type="ECO:0000313" key="3">
    <source>
        <dbReference type="Proteomes" id="UP001287356"/>
    </source>
</evidence>
<reference evidence="2" key="1">
    <citation type="journal article" date="2023" name="Mol. Phylogenet. Evol.">
        <title>Genome-scale phylogeny and comparative genomics of the fungal order Sordariales.</title>
        <authorList>
            <person name="Hensen N."/>
            <person name="Bonometti L."/>
            <person name="Westerberg I."/>
            <person name="Brannstrom I.O."/>
            <person name="Guillou S."/>
            <person name="Cros-Aarteil S."/>
            <person name="Calhoun S."/>
            <person name="Haridas S."/>
            <person name="Kuo A."/>
            <person name="Mondo S."/>
            <person name="Pangilinan J."/>
            <person name="Riley R."/>
            <person name="LaButti K."/>
            <person name="Andreopoulos B."/>
            <person name="Lipzen A."/>
            <person name="Chen C."/>
            <person name="Yan M."/>
            <person name="Daum C."/>
            <person name="Ng V."/>
            <person name="Clum A."/>
            <person name="Steindorff A."/>
            <person name="Ohm R.A."/>
            <person name="Martin F."/>
            <person name="Silar P."/>
            <person name="Natvig D.O."/>
            <person name="Lalanne C."/>
            <person name="Gautier V."/>
            <person name="Ament-Velasquez S.L."/>
            <person name="Kruys A."/>
            <person name="Hutchinson M.I."/>
            <person name="Powell A.J."/>
            <person name="Barry K."/>
            <person name="Miller A.N."/>
            <person name="Grigoriev I.V."/>
            <person name="Debuchy R."/>
            <person name="Gladieux P."/>
            <person name="Hiltunen Thoren M."/>
            <person name="Johannesson H."/>
        </authorList>
    </citation>
    <scope>NUCLEOTIDE SEQUENCE</scope>
    <source>
        <strain evidence="2">CBS 958.72</strain>
    </source>
</reference>
<proteinExistence type="predicted"/>
<feature type="transmembrane region" description="Helical" evidence="1">
    <location>
        <begin position="20"/>
        <end position="42"/>
    </location>
</feature>
<evidence type="ECO:0000313" key="2">
    <source>
        <dbReference type="EMBL" id="KAK3380413.1"/>
    </source>
</evidence>
<protein>
    <submittedName>
        <fullName evidence="2">Uncharacterized protein</fullName>
    </submittedName>
</protein>
<organism evidence="2 3">
    <name type="scientific">Lasiosphaeria ovina</name>
    <dbReference type="NCBI Taxonomy" id="92902"/>
    <lineage>
        <taxon>Eukaryota</taxon>
        <taxon>Fungi</taxon>
        <taxon>Dikarya</taxon>
        <taxon>Ascomycota</taxon>
        <taxon>Pezizomycotina</taxon>
        <taxon>Sordariomycetes</taxon>
        <taxon>Sordariomycetidae</taxon>
        <taxon>Sordariales</taxon>
        <taxon>Lasiosphaeriaceae</taxon>
        <taxon>Lasiosphaeria</taxon>
    </lineage>
</organism>
<dbReference type="EMBL" id="JAULSN010000002">
    <property type="protein sequence ID" value="KAK3380413.1"/>
    <property type="molecule type" value="Genomic_DNA"/>
</dbReference>
<keyword evidence="1" id="KW-0472">Membrane</keyword>
<name>A0AAE0NF91_9PEZI</name>
<keyword evidence="1" id="KW-1133">Transmembrane helix</keyword>
<keyword evidence="3" id="KW-1185">Reference proteome</keyword>
<reference evidence="2" key="2">
    <citation type="submission" date="2023-06" db="EMBL/GenBank/DDBJ databases">
        <authorList>
            <consortium name="Lawrence Berkeley National Laboratory"/>
            <person name="Haridas S."/>
            <person name="Hensen N."/>
            <person name="Bonometti L."/>
            <person name="Westerberg I."/>
            <person name="Brannstrom I.O."/>
            <person name="Guillou S."/>
            <person name="Cros-Aarteil S."/>
            <person name="Calhoun S."/>
            <person name="Kuo A."/>
            <person name="Mondo S."/>
            <person name="Pangilinan J."/>
            <person name="Riley R."/>
            <person name="Labutti K."/>
            <person name="Andreopoulos B."/>
            <person name="Lipzen A."/>
            <person name="Chen C."/>
            <person name="Yanf M."/>
            <person name="Daum C."/>
            <person name="Ng V."/>
            <person name="Clum A."/>
            <person name="Steindorff A."/>
            <person name="Ohm R."/>
            <person name="Martin F."/>
            <person name="Silar P."/>
            <person name="Natvig D."/>
            <person name="Lalanne C."/>
            <person name="Gautier V."/>
            <person name="Ament-Velasquez S.L."/>
            <person name="Kruys A."/>
            <person name="Hutchinson M.I."/>
            <person name="Powell A.J."/>
            <person name="Barry K."/>
            <person name="Miller A.N."/>
            <person name="Grigoriev I.V."/>
            <person name="Debuchy R."/>
            <person name="Gladieux P."/>
            <person name="Thoren M.H."/>
            <person name="Johannesson H."/>
        </authorList>
    </citation>
    <scope>NUCLEOTIDE SEQUENCE</scope>
    <source>
        <strain evidence="2">CBS 958.72</strain>
    </source>
</reference>
<feature type="transmembrane region" description="Helical" evidence="1">
    <location>
        <begin position="62"/>
        <end position="82"/>
    </location>
</feature>
<keyword evidence="1" id="KW-0812">Transmembrane</keyword>